<keyword evidence="7 12" id="KW-0675">Receptor</keyword>
<feature type="transmembrane region" description="Helical" evidence="9">
    <location>
        <begin position="84"/>
        <end position="105"/>
    </location>
</feature>
<proteinExistence type="predicted"/>
<reference evidence="12" key="1">
    <citation type="submission" date="2025-08" db="UniProtKB">
        <authorList>
            <consortium name="RefSeq"/>
        </authorList>
    </citation>
    <scope>IDENTIFICATION</scope>
    <source>
        <tissue evidence="12">Sperm</tissue>
    </source>
</reference>
<comment type="subcellular location">
    <subcellularLocation>
        <location evidence="1">Cell membrane</location>
        <topology evidence="1">Multi-pass membrane protein</topology>
    </subcellularLocation>
</comment>
<evidence type="ECO:0000259" key="10">
    <source>
        <dbReference type="PROSITE" id="PS50262"/>
    </source>
</evidence>
<dbReference type="Gene3D" id="1.20.1070.10">
    <property type="entry name" value="Rhodopsin 7-helix transmembrane proteins"/>
    <property type="match status" value="1"/>
</dbReference>
<keyword evidence="8" id="KW-0807">Transducer</keyword>
<dbReference type="InterPro" id="IPR000276">
    <property type="entry name" value="GPCR_Rhodpsn"/>
</dbReference>
<feature type="transmembrane region" description="Helical" evidence="9">
    <location>
        <begin position="298"/>
        <end position="318"/>
    </location>
</feature>
<dbReference type="Proteomes" id="UP001318040">
    <property type="component" value="Chromosome 3"/>
</dbReference>
<evidence type="ECO:0000256" key="2">
    <source>
        <dbReference type="ARBA" id="ARBA00022475"/>
    </source>
</evidence>
<dbReference type="InterPro" id="IPR017452">
    <property type="entry name" value="GPCR_Rhodpsn_7TM"/>
</dbReference>
<dbReference type="KEGG" id="pmrn:116954049"/>
<evidence type="ECO:0000256" key="1">
    <source>
        <dbReference type="ARBA" id="ARBA00004651"/>
    </source>
</evidence>
<dbReference type="GO" id="GO:0005886">
    <property type="term" value="C:plasma membrane"/>
    <property type="evidence" value="ECO:0007669"/>
    <property type="project" value="UniProtKB-SubCell"/>
</dbReference>
<dbReference type="GO" id="GO:0004930">
    <property type="term" value="F:G protein-coupled receptor activity"/>
    <property type="evidence" value="ECO:0007669"/>
    <property type="project" value="UniProtKB-KW"/>
</dbReference>
<protein>
    <submittedName>
        <fullName evidence="12">Probable G-protein coupled receptor 146</fullName>
    </submittedName>
</protein>
<organism evidence="11 12">
    <name type="scientific">Petromyzon marinus</name>
    <name type="common">Sea lamprey</name>
    <dbReference type="NCBI Taxonomy" id="7757"/>
    <lineage>
        <taxon>Eukaryota</taxon>
        <taxon>Metazoa</taxon>
        <taxon>Chordata</taxon>
        <taxon>Craniata</taxon>
        <taxon>Vertebrata</taxon>
        <taxon>Cyclostomata</taxon>
        <taxon>Hyperoartia</taxon>
        <taxon>Petromyzontiformes</taxon>
        <taxon>Petromyzontidae</taxon>
        <taxon>Petromyzon</taxon>
    </lineage>
</organism>
<dbReference type="PRINTS" id="PR00237">
    <property type="entry name" value="GPCRRHODOPSN"/>
</dbReference>
<evidence type="ECO:0000256" key="4">
    <source>
        <dbReference type="ARBA" id="ARBA00022989"/>
    </source>
</evidence>
<accession>A0AAJ7U5Z6</accession>
<keyword evidence="3 9" id="KW-0812">Transmembrane</keyword>
<gene>
    <name evidence="12" type="primary">LOC116954049</name>
</gene>
<feature type="transmembrane region" description="Helical" evidence="9">
    <location>
        <begin position="239"/>
        <end position="260"/>
    </location>
</feature>
<dbReference type="PANTHER" id="PTHR24226">
    <property type="entry name" value="G-PROTEIN COUPLED RECEPTOR 182 AND ESTROGEN RECEPTOR 1"/>
    <property type="match status" value="1"/>
</dbReference>
<dbReference type="PANTHER" id="PTHR24226:SF3">
    <property type="entry name" value="G-PROTEIN COUPLED RECEPTOR 146-RELATED"/>
    <property type="match status" value="1"/>
</dbReference>
<sequence length="397" mass="43982">MWSCSREPVFQPLNACSGSEFGLQLQPQQSHATPEGLCQAYNYSLPVFTITFLVAFLPLGLFYNLSLVFVNLHHRASMAALDIYFVSLALANLLQLLVAVGQMLGTELLWHRQGLGEGSELPSVQTQLPTCLTLFVIFSISALAGAYSLALLSLDASLAAALPRNPMVSAHNARHLCSFVWGGALLAVFPAFLLFACRAEPTNSEDGGGGSAYDNANNSDQMLDCQRLQIRRLVDAVDFFAGFLVPLLGVAVSFMLACRIHRRPLRPERPPGPHNRSLEEDEEEAAEAATFRLVRLTVVAHFSLWTLYYVLLLFYLITAHDDKEAAEWLSTRPGLHRTLRGLALLMAYSSSCVTPIIYRCLRINFSSKLDNTLSALHCCPWRRWSGHALERNRAEVL</sequence>
<evidence type="ECO:0000256" key="9">
    <source>
        <dbReference type="SAM" id="Phobius"/>
    </source>
</evidence>
<evidence type="ECO:0000256" key="6">
    <source>
        <dbReference type="ARBA" id="ARBA00023136"/>
    </source>
</evidence>
<dbReference type="RefSeq" id="XP_032830349.1">
    <property type="nucleotide sequence ID" value="XM_032974458.1"/>
</dbReference>
<keyword evidence="4 9" id="KW-1133">Transmembrane helix</keyword>
<feature type="transmembrane region" description="Helical" evidence="9">
    <location>
        <begin position="175"/>
        <end position="196"/>
    </location>
</feature>
<evidence type="ECO:0000256" key="7">
    <source>
        <dbReference type="ARBA" id="ARBA00023170"/>
    </source>
</evidence>
<dbReference type="PROSITE" id="PS50262">
    <property type="entry name" value="G_PROTEIN_RECEP_F1_2"/>
    <property type="match status" value="1"/>
</dbReference>
<feature type="domain" description="G-protein coupled receptors family 1 profile" evidence="10">
    <location>
        <begin position="63"/>
        <end position="358"/>
    </location>
</feature>
<feature type="transmembrane region" description="Helical" evidence="9">
    <location>
        <begin position="338"/>
        <end position="358"/>
    </location>
</feature>
<dbReference type="Pfam" id="PF00001">
    <property type="entry name" value="7tm_1"/>
    <property type="match status" value="1"/>
</dbReference>
<dbReference type="SUPFAM" id="SSF81321">
    <property type="entry name" value="Family A G protein-coupled receptor-like"/>
    <property type="match status" value="1"/>
</dbReference>
<evidence type="ECO:0000313" key="11">
    <source>
        <dbReference type="Proteomes" id="UP001318040"/>
    </source>
</evidence>
<evidence type="ECO:0000256" key="5">
    <source>
        <dbReference type="ARBA" id="ARBA00023040"/>
    </source>
</evidence>
<feature type="transmembrane region" description="Helical" evidence="9">
    <location>
        <begin position="132"/>
        <end position="154"/>
    </location>
</feature>
<keyword evidence="5" id="KW-0297">G-protein coupled receptor</keyword>
<keyword evidence="6 9" id="KW-0472">Membrane</keyword>
<feature type="transmembrane region" description="Helical" evidence="9">
    <location>
        <begin position="50"/>
        <end position="72"/>
    </location>
</feature>
<evidence type="ECO:0000256" key="8">
    <source>
        <dbReference type="ARBA" id="ARBA00023224"/>
    </source>
</evidence>
<keyword evidence="2" id="KW-1003">Cell membrane</keyword>
<keyword evidence="11" id="KW-1185">Reference proteome</keyword>
<evidence type="ECO:0000313" key="12">
    <source>
        <dbReference type="RefSeq" id="XP_032830349.1"/>
    </source>
</evidence>
<dbReference type="InterPro" id="IPR047143">
    <property type="entry name" value="GPER1-like"/>
</dbReference>
<dbReference type="AlphaFoldDB" id="A0AAJ7U5Z6"/>
<name>A0AAJ7U5Z6_PETMA</name>
<evidence type="ECO:0000256" key="3">
    <source>
        <dbReference type="ARBA" id="ARBA00022692"/>
    </source>
</evidence>